<dbReference type="PANTHER" id="PTHR24347">
    <property type="entry name" value="SERINE/THREONINE-PROTEIN KINASE"/>
    <property type="match status" value="1"/>
</dbReference>
<dbReference type="SMART" id="SM00220">
    <property type="entry name" value="S_TKc"/>
    <property type="match status" value="1"/>
</dbReference>
<feature type="region of interest" description="Disordered" evidence="1">
    <location>
        <begin position="104"/>
        <end position="124"/>
    </location>
</feature>
<organism evidence="3 4">
    <name type="scientific">Lithohypha guttulata</name>
    <dbReference type="NCBI Taxonomy" id="1690604"/>
    <lineage>
        <taxon>Eukaryota</taxon>
        <taxon>Fungi</taxon>
        <taxon>Dikarya</taxon>
        <taxon>Ascomycota</taxon>
        <taxon>Pezizomycotina</taxon>
        <taxon>Eurotiomycetes</taxon>
        <taxon>Chaetothyriomycetidae</taxon>
        <taxon>Chaetothyriales</taxon>
        <taxon>Trichomeriaceae</taxon>
        <taxon>Lithohypha</taxon>
    </lineage>
</organism>
<accession>A0AAN7SYC0</accession>
<evidence type="ECO:0000259" key="2">
    <source>
        <dbReference type="PROSITE" id="PS50011"/>
    </source>
</evidence>
<dbReference type="InterPro" id="IPR011009">
    <property type="entry name" value="Kinase-like_dom_sf"/>
</dbReference>
<reference evidence="3 4" key="1">
    <citation type="submission" date="2023-08" db="EMBL/GenBank/DDBJ databases">
        <title>Black Yeasts Isolated from many extreme environments.</title>
        <authorList>
            <person name="Coleine C."/>
            <person name="Stajich J.E."/>
            <person name="Selbmann L."/>
        </authorList>
    </citation>
    <scope>NUCLEOTIDE SEQUENCE [LARGE SCALE GENOMIC DNA]</scope>
    <source>
        <strain evidence="3 4">CCFEE 5910</strain>
    </source>
</reference>
<protein>
    <recommendedName>
        <fullName evidence="2">Protein kinase domain-containing protein</fullName>
    </recommendedName>
</protein>
<dbReference type="InterPro" id="IPR000719">
    <property type="entry name" value="Prot_kinase_dom"/>
</dbReference>
<dbReference type="EMBL" id="JAVRRJ010000005">
    <property type="protein sequence ID" value="KAK5084617.1"/>
    <property type="molecule type" value="Genomic_DNA"/>
</dbReference>
<evidence type="ECO:0000313" key="4">
    <source>
        <dbReference type="Proteomes" id="UP001309876"/>
    </source>
</evidence>
<sequence>MDSTPSPITPVYDFIPFPDDGFVLEPSKGSDPNPHSAQNNAALPQSVLSSSYIFEYPGTIDYWKPSPAGNVYGDTALTGNATAILGNNYGGLHVQNATFLLQPKPTTWSDRPPRRVERHNTPYPNYTLETVTSFENGPNPSNQGSSYRTELYWQRQEDLGAGIFGEVHREESWNGLTCQSRAVKVLRLRQLQRLKVDYKKEVGALLQLSQPVYVRHFVELYAWYMDTSNVYLAMEYIAWGDLSNYIGPGLVEKDAKQIACQVLEGIKIMHRLDIVHRDIKPAVCCPS</sequence>
<dbReference type="SUPFAM" id="SSF56112">
    <property type="entry name" value="Protein kinase-like (PK-like)"/>
    <property type="match status" value="1"/>
</dbReference>
<proteinExistence type="predicted"/>
<gene>
    <name evidence="3" type="ORF">LTR05_005695</name>
</gene>
<keyword evidence="4" id="KW-1185">Reference proteome</keyword>
<dbReference type="GO" id="GO:0004672">
    <property type="term" value="F:protein kinase activity"/>
    <property type="evidence" value="ECO:0007669"/>
    <property type="project" value="InterPro"/>
</dbReference>
<feature type="compositionally biased region" description="Basic and acidic residues" evidence="1">
    <location>
        <begin position="111"/>
        <end position="120"/>
    </location>
</feature>
<comment type="caution">
    <text evidence="3">The sequence shown here is derived from an EMBL/GenBank/DDBJ whole genome shotgun (WGS) entry which is preliminary data.</text>
</comment>
<dbReference type="AlphaFoldDB" id="A0AAN7SYC0"/>
<dbReference type="GO" id="GO:0005524">
    <property type="term" value="F:ATP binding"/>
    <property type="evidence" value="ECO:0007669"/>
    <property type="project" value="InterPro"/>
</dbReference>
<evidence type="ECO:0000256" key="1">
    <source>
        <dbReference type="SAM" id="MobiDB-lite"/>
    </source>
</evidence>
<dbReference type="Gene3D" id="1.10.510.10">
    <property type="entry name" value="Transferase(Phosphotransferase) domain 1"/>
    <property type="match status" value="1"/>
</dbReference>
<evidence type="ECO:0000313" key="3">
    <source>
        <dbReference type="EMBL" id="KAK5084617.1"/>
    </source>
</evidence>
<dbReference type="Proteomes" id="UP001309876">
    <property type="component" value="Unassembled WGS sequence"/>
</dbReference>
<name>A0AAN7SYC0_9EURO</name>
<dbReference type="Pfam" id="PF00069">
    <property type="entry name" value="Pkinase"/>
    <property type="match status" value="1"/>
</dbReference>
<dbReference type="PROSITE" id="PS50011">
    <property type="entry name" value="PROTEIN_KINASE_DOM"/>
    <property type="match status" value="1"/>
</dbReference>
<dbReference type="CDD" id="cd00180">
    <property type="entry name" value="PKc"/>
    <property type="match status" value="1"/>
</dbReference>
<feature type="domain" description="Protein kinase" evidence="2">
    <location>
        <begin position="153"/>
        <end position="287"/>
    </location>
</feature>